<accession>A0A7G2C8T9</accession>
<evidence type="ECO:0000313" key="3">
    <source>
        <dbReference type="Proteomes" id="UP000515908"/>
    </source>
</evidence>
<organism evidence="2 3">
    <name type="scientific">Angomonas deanei</name>
    <dbReference type="NCBI Taxonomy" id="59799"/>
    <lineage>
        <taxon>Eukaryota</taxon>
        <taxon>Discoba</taxon>
        <taxon>Euglenozoa</taxon>
        <taxon>Kinetoplastea</taxon>
        <taxon>Metakinetoplastina</taxon>
        <taxon>Trypanosomatida</taxon>
        <taxon>Trypanosomatidae</taxon>
        <taxon>Strigomonadinae</taxon>
        <taxon>Angomonas</taxon>
    </lineage>
</organism>
<dbReference type="VEuPathDB" id="TriTrypDB:ADEAN_000360900"/>
<dbReference type="EMBL" id="LR877150">
    <property type="protein sequence ID" value="CAD2216148.1"/>
    <property type="molecule type" value="Genomic_DNA"/>
</dbReference>
<gene>
    <name evidence="2" type="ORF">ADEAN_000360900</name>
</gene>
<name>A0A7G2C8T9_9TRYP</name>
<evidence type="ECO:0000256" key="1">
    <source>
        <dbReference type="SAM" id="MobiDB-lite"/>
    </source>
</evidence>
<keyword evidence="3" id="KW-1185">Reference proteome</keyword>
<feature type="compositionally biased region" description="Pro residues" evidence="1">
    <location>
        <begin position="70"/>
        <end position="84"/>
    </location>
</feature>
<sequence length="389" mass="44462">MHRKTPEDRRTVEGRYFIYKLLQKYVWGGPVYRIRAGNVRVIQKKYHTSLFLCYVNTNDVIEPKVGSEGQPPPKEGSEGQPPPKEGSEGQPPLKEGSEGQPPLKEGSEGQPPLKDVLEDLDTLFLQVTLGMKSPDPADLPGDESRFSFLLGVRNSSVEEILREKCFAQTRLRVVRNGRSLQPDRHLQQRQNLLTLFGFLEGIQCITQHPEFEDTHTADLKTVLRVHYHGRCKKEENEMHVSDTEPDQKVAERLKRCMEIVRLDENPPSTTTAENGEESVFQRLERAIRTRRDALYQNYLNTAAPHVPSDVLTLTLLLGGLVVVPGDLLESGEDTLCRGRDLLADTGRDKHRLEVIYWENTFLQELLERDPQLGQQYNFFLKGKKERIVE</sequence>
<dbReference type="Proteomes" id="UP000515908">
    <property type="component" value="Chromosome 06"/>
</dbReference>
<evidence type="ECO:0000313" key="2">
    <source>
        <dbReference type="EMBL" id="CAD2216148.1"/>
    </source>
</evidence>
<reference evidence="2 3" key="1">
    <citation type="submission" date="2020-08" db="EMBL/GenBank/DDBJ databases">
        <authorList>
            <person name="Newling K."/>
            <person name="Davey J."/>
            <person name="Forrester S."/>
        </authorList>
    </citation>
    <scope>NUCLEOTIDE SEQUENCE [LARGE SCALE GENOMIC DNA]</scope>
    <source>
        <strain evidence="3">Crithidia deanei Carvalho (ATCC PRA-265)</strain>
    </source>
</reference>
<feature type="region of interest" description="Disordered" evidence="1">
    <location>
        <begin position="63"/>
        <end position="112"/>
    </location>
</feature>
<protein>
    <submittedName>
        <fullName evidence="2">Uncharacterized protein</fullName>
    </submittedName>
</protein>
<dbReference type="AlphaFoldDB" id="A0A7G2C8T9"/>
<proteinExistence type="predicted"/>